<keyword evidence="3" id="KW-0378">Hydrolase</keyword>
<sequence>MNSLLVVAIFAVKALGSRLSPGFSGPGTDTQALLSQDWHDPFRLSYGRLVNEKTSLTLLYQNNLNASDDENHVGAILLDPLGQYDIRDECEEIGESMIPLSTILEYKQDFLNLFSYFFFSTGQTEEDACARFYIQNGMLTVNKNDKHFDHSPFPSRDVQLPVLCTQTSTAFEKHRERDPARKLVRVRSEGNTYIGSRDQKSFRFLGIPYADPPIRFSYPKPYTGKSRTIYATDHGPDCSQTDGGSENCLYLNVQTPYIPKMNSTKGLRPVLFWIHGGDFTSGAGSSSVTEGGNLASREDIVVVTFNYRLSTLGFLAVPGTDIRGNYGVADQVLALEWTIKNIAQFGGDPQQITIMGEAAGASSVKALLGSPYGVRKFQGAIAISDLGGVKPDSSGTPYGSYLSIPEFHRTVGQNIFSEAGCNEGTIEQQVSCLREIPASTLVTLPTVAHHIVQDGKYINTAQLNLLGRPVGAPKVPVMFGSTANEGASFATYPSSTIQSLLEGINESLGISTTQSQRILDSGLFPSPNTGNITLDSFNISQRIATDLYTRCPSQAALFAGVSNGVFRTAYYYQFQRTIGGHDPNSHNLGTPPPTSDFPLGDPDLPYFQLHGGTLPFIFGNLPAIRNSLDLHAALLISAYFAAFIRTGQPNPDMEFLAARGYTATMEAVSAFDTWEPVRNASGPIHVLDFPSETAPFQDLEQCEFLGWPITHFVDADDNTI</sequence>
<dbReference type="GeneID" id="98139958"/>
<feature type="chain" id="PRO_5046146058" evidence="1">
    <location>
        <begin position="17"/>
        <end position="720"/>
    </location>
</feature>
<feature type="domain" description="Carboxylesterase type B" evidence="2">
    <location>
        <begin position="196"/>
        <end position="684"/>
    </location>
</feature>
<keyword evidence="4" id="KW-1185">Reference proteome</keyword>
<reference evidence="3 4" key="1">
    <citation type="submission" date="2024-07" db="EMBL/GenBank/DDBJ databases">
        <title>Section-level genome sequencing and comparative genomics of Aspergillus sections Usti and Cavernicolus.</title>
        <authorList>
            <consortium name="Lawrence Berkeley National Laboratory"/>
            <person name="Nybo J.L."/>
            <person name="Vesth T.C."/>
            <person name="Theobald S."/>
            <person name="Frisvad J.C."/>
            <person name="Larsen T.O."/>
            <person name="Kjaerboelling I."/>
            <person name="Rothschild-Mancinelli K."/>
            <person name="Lyhne E.K."/>
            <person name="Kogle M.E."/>
            <person name="Barry K."/>
            <person name="Clum A."/>
            <person name="Na H."/>
            <person name="Ledsgaard L."/>
            <person name="Lin J."/>
            <person name="Lipzen A."/>
            <person name="Kuo A."/>
            <person name="Riley R."/>
            <person name="Mondo S."/>
            <person name="Labutti K."/>
            <person name="Haridas S."/>
            <person name="Pangalinan J."/>
            <person name="Salamov A.A."/>
            <person name="Simmons B.A."/>
            <person name="Magnuson J.K."/>
            <person name="Chen J."/>
            <person name="Drula E."/>
            <person name="Henrissat B."/>
            <person name="Wiebenga A."/>
            <person name="Lubbers R.J."/>
            <person name="Gomes A.C."/>
            <person name="Macurrencykelacurrency M.R."/>
            <person name="Stajich J."/>
            <person name="Grigoriev I.V."/>
            <person name="Mortensen U.H."/>
            <person name="De Vries R.P."/>
            <person name="Baker S.E."/>
            <person name="Andersen M.R."/>
        </authorList>
    </citation>
    <scope>NUCLEOTIDE SEQUENCE [LARGE SCALE GENOMIC DNA]</scope>
    <source>
        <strain evidence="3 4">CBS 449.75</strain>
    </source>
</reference>
<keyword evidence="1" id="KW-0732">Signal</keyword>
<dbReference type="Pfam" id="PF00135">
    <property type="entry name" value="COesterase"/>
    <property type="match status" value="1"/>
</dbReference>
<dbReference type="Gene3D" id="3.40.50.1820">
    <property type="entry name" value="alpha/beta hydrolase"/>
    <property type="match status" value="1"/>
</dbReference>
<gene>
    <name evidence="3" type="ORF">BJX67DRAFT_157519</name>
</gene>
<name>A0ABR4LMV6_9EURO</name>
<comment type="caution">
    <text evidence="3">The sequence shown here is derived from an EMBL/GenBank/DDBJ whole genome shotgun (WGS) entry which is preliminary data.</text>
</comment>
<dbReference type="GO" id="GO:0016787">
    <property type="term" value="F:hydrolase activity"/>
    <property type="evidence" value="ECO:0007669"/>
    <property type="project" value="UniProtKB-KW"/>
</dbReference>
<dbReference type="InterPro" id="IPR029058">
    <property type="entry name" value="AB_hydrolase_fold"/>
</dbReference>
<dbReference type="Proteomes" id="UP001610432">
    <property type="component" value="Unassembled WGS sequence"/>
</dbReference>
<dbReference type="PANTHER" id="PTHR43142:SF3">
    <property type="entry name" value="PUTATIVE (AFU_ORTHOLOGUE AFUA_3G09070)-RELATED"/>
    <property type="match status" value="1"/>
</dbReference>
<dbReference type="EMBL" id="JBFXLQ010000029">
    <property type="protein sequence ID" value="KAL2865864.1"/>
    <property type="molecule type" value="Genomic_DNA"/>
</dbReference>
<feature type="signal peptide" evidence="1">
    <location>
        <begin position="1"/>
        <end position="16"/>
    </location>
</feature>
<dbReference type="SUPFAM" id="SSF53474">
    <property type="entry name" value="alpha/beta-Hydrolases"/>
    <property type="match status" value="1"/>
</dbReference>
<dbReference type="PANTHER" id="PTHR43142">
    <property type="entry name" value="CARBOXYLIC ESTER HYDROLASE"/>
    <property type="match status" value="1"/>
</dbReference>
<evidence type="ECO:0000259" key="2">
    <source>
        <dbReference type="Pfam" id="PF00135"/>
    </source>
</evidence>
<dbReference type="InterPro" id="IPR002018">
    <property type="entry name" value="CarbesteraseB"/>
</dbReference>
<evidence type="ECO:0000313" key="4">
    <source>
        <dbReference type="Proteomes" id="UP001610432"/>
    </source>
</evidence>
<protein>
    <submittedName>
        <fullName evidence="3">Alpha/Beta hydrolase protein</fullName>
    </submittedName>
</protein>
<proteinExistence type="predicted"/>
<dbReference type="RefSeq" id="XP_070884843.1">
    <property type="nucleotide sequence ID" value="XM_071024886.1"/>
</dbReference>
<evidence type="ECO:0000256" key="1">
    <source>
        <dbReference type="SAM" id="SignalP"/>
    </source>
</evidence>
<organism evidence="3 4">
    <name type="scientific">Aspergillus lucknowensis</name>
    <dbReference type="NCBI Taxonomy" id="176173"/>
    <lineage>
        <taxon>Eukaryota</taxon>
        <taxon>Fungi</taxon>
        <taxon>Dikarya</taxon>
        <taxon>Ascomycota</taxon>
        <taxon>Pezizomycotina</taxon>
        <taxon>Eurotiomycetes</taxon>
        <taxon>Eurotiomycetidae</taxon>
        <taxon>Eurotiales</taxon>
        <taxon>Aspergillaceae</taxon>
        <taxon>Aspergillus</taxon>
        <taxon>Aspergillus subgen. Nidulantes</taxon>
    </lineage>
</organism>
<evidence type="ECO:0000313" key="3">
    <source>
        <dbReference type="EMBL" id="KAL2865864.1"/>
    </source>
</evidence>
<accession>A0ABR4LMV6</accession>